<keyword evidence="2" id="KW-1185">Reference proteome</keyword>
<dbReference type="HOGENOM" id="CLU_1144932_0_0_1"/>
<dbReference type="SUPFAM" id="SSF50630">
    <property type="entry name" value="Acid proteases"/>
    <property type="match status" value="1"/>
</dbReference>
<organism evidence="1 2">
    <name type="scientific">Oidiodendron maius (strain Zn)</name>
    <dbReference type="NCBI Taxonomy" id="913774"/>
    <lineage>
        <taxon>Eukaryota</taxon>
        <taxon>Fungi</taxon>
        <taxon>Dikarya</taxon>
        <taxon>Ascomycota</taxon>
        <taxon>Pezizomycotina</taxon>
        <taxon>Leotiomycetes</taxon>
        <taxon>Leotiomycetes incertae sedis</taxon>
        <taxon>Myxotrichaceae</taxon>
        <taxon>Oidiodendron</taxon>
    </lineage>
</organism>
<feature type="non-terminal residue" evidence="1">
    <location>
        <position position="243"/>
    </location>
</feature>
<dbReference type="Gene3D" id="2.40.70.10">
    <property type="entry name" value="Acid Proteases"/>
    <property type="match status" value="1"/>
</dbReference>
<reference evidence="2" key="2">
    <citation type="submission" date="2015-01" db="EMBL/GenBank/DDBJ databases">
        <title>Evolutionary Origins and Diversification of the Mycorrhizal Mutualists.</title>
        <authorList>
            <consortium name="DOE Joint Genome Institute"/>
            <consortium name="Mycorrhizal Genomics Consortium"/>
            <person name="Kohler A."/>
            <person name="Kuo A."/>
            <person name="Nagy L.G."/>
            <person name="Floudas D."/>
            <person name="Copeland A."/>
            <person name="Barry K.W."/>
            <person name="Cichocki N."/>
            <person name="Veneault-Fourrey C."/>
            <person name="LaButti K."/>
            <person name="Lindquist E.A."/>
            <person name="Lipzen A."/>
            <person name="Lundell T."/>
            <person name="Morin E."/>
            <person name="Murat C."/>
            <person name="Riley R."/>
            <person name="Ohm R."/>
            <person name="Sun H."/>
            <person name="Tunlid A."/>
            <person name="Henrissat B."/>
            <person name="Grigoriev I.V."/>
            <person name="Hibbett D.S."/>
            <person name="Martin F."/>
        </authorList>
    </citation>
    <scope>NUCLEOTIDE SEQUENCE [LARGE SCALE GENOMIC DNA]</scope>
    <source>
        <strain evidence="2">Zn</strain>
    </source>
</reference>
<dbReference type="Pfam" id="PF08284">
    <property type="entry name" value="RVP_2"/>
    <property type="match status" value="1"/>
</dbReference>
<dbReference type="CDD" id="cd00303">
    <property type="entry name" value="retropepsin_like"/>
    <property type="match status" value="1"/>
</dbReference>
<evidence type="ECO:0000313" key="2">
    <source>
        <dbReference type="Proteomes" id="UP000054321"/>
    </source>
</evidence>
<accession>A0A0C3C0W8</accession>
<dbReference type="AlphaFoldDB" id="A0A0C3C0W8"/>
<evidence type="ECO:0000313" key="1">
    <source>
        <dbReference type="EMBL" id="KIM92478.1"/>
    </source>
</evidence>
<dbReference type="Proteomes" id="UP000054321">
    <property type="component" value="Unassembled WGS sequence"/>
</dbReference>
<proteinExistence type="predicted"/>
<dbReference type="InterPro" id="IPR021109">
    <property type="entry name" value="Peptidase_aspartic_dom_sf"/>
</dbReference>
<reference evidence="1 2" key="1">
    <citation type="submission" date="2014-04" db="EMBL/GenBank/DDBJ databases">
        <authorList>
            <consortium name="DOE Joint Genome Institute"/>
            <person name="Kuo A."/>
            <person name="Martino E."/>
            <person name="Perotto S."/>
            <person name="Kohler A."/>
            <person name="Nagy L.G."/>
            <person name="Floudas D."/>
            <person name="Copeland A."/>
            <person name="Barry K.W."/>
            <person name="Cichocki N."/>
            <person name="Veneault-Fourrey C."/>
            <person name="LaButti K."/>
            <person name="Lindquist E.A."/>
            <person name="Lipzen A."/>
            <person name="Lundell T."/>
            <person name="Morin E."/>
            <person name="Murat C."/>
            <person name="Sun H."/>
            <person name="Tunlid A."/>
            <person name="Henrissat B."/>
            <person name="Grigoriev I.V."/>
            <person name="Hibbett D.S."/>
            <person name="Martin F."/>
            <person name="Nordberg H.P."/>
            <person name="Cantor M.N."/>
            <person name="Hua S.X."/>
        </authorList>
    </citation>
    <scope>NUCLEOTIDE SEQUENCE [LARGE SCALE GENOMIC DNA]</scope>
    <source>
        <strain evidence="1 2">Zn</strain>
    </source>
</reference>
<dbReference type="OrthoDB" id="3561912at2759"/>
<dbReference type="InParanoid" id="A0A0C3C0W8"/>
<dbReference type="EMBL" id="KN832947">
    <property type="protein sequence ID" value="KIM92478.1"/>
    <property type="molecule type" value="Genomic_DNA"/>
</dbReference>
<sequence length="243" mass="27437">LRSLMGGQHLTIACMLSTNGTSVASRALIDSGANGFVFVNTLFAIDLARSFNIKTARLPSPIQVKGYNGQPGRPVTHYMRLHLTVDQRRQYNVPLLILDLGSHDIIIGRKWLAYFDVLPDCRRRRLVWPAKLPPSYSVAKEIRWNRQDLIPAPRALSHQEDADRRDRAFAATDQGSDSGYESAEIALISPGGRPYQPAKAKRPYQIDINAISANGFRLHLRQEDSELFLTSLYEIDRLIQDRK</sequence>
<protein>
    <submittedName>
        <fullName evidence="1">Uncharacterized protein</fullName>
    </submittedName>
</protein>
<name>A0A0C3C0W8_OIDMZ</name>
<gene>
    <name evidence="1" type="ORF">OIDMADRAFT_68913</name>
</gene>
<feature type="non-terminal residue" evidence="1">
    <location>
        <position position="1"/>
    </location>
</feature>
<dbReference type="STRING" id="913774.A0A0C3C0W8"/>